<dbReference type="OrthoDB" id="449091at2759"/>
<dbReference type="Pfam" id="PF00326">
    <property type="entry name" value="Peptidase_S9"/>
    <property type="match status" value="1"/>
</dbReference>
<feature type="domain" description="Peptidase S9 prolyl oligopeptidase catalytic" evidence="2">
    <location>
        <begin position="480"/>
        <end position="608"/>
    </location>
</feature>
<evidence type="ECO:0000259" key="2">
    <source>
        <dbReference type="Pfam" id="PF00326"/>
    </source>
</evidence>
<dbReference type="AlphaFoldDB" id="A0A371CQV2"/>
<proteinExistence type="predicted"/>
<dbReference type="EMBL" id="KZ857479">
    <property type="protein sequence ID" value="RDX42664.1"/>
    <property type="molecule type" value="Genomic_DNA"/>
</dbReference>
<dbReference type="InterPro" id="IPR029058">
    <property type="entry name" value="AB_hydrolase_fold"/>
</dbReference>
<dbReference type="GO" id="GO:0008236">
    <property type="term" value="F:serine-type peptidase activity"/>
    <property type="evidence" value="ECO:0007669"/>
    <property type="project" value="InterPro"/>
</dbReference>
<dbReference type="Proteomes" id="UP000256964">
    <property type="component" value="Unassembled WGS sequence"/>
</dbReference>
<accession>A0A371CQV2</accession>
<sequence>MLNAIGATADTLGDASQVLMGSNPGGEWQVSVSVEWDLVLTLPVHLQVLGPFPIHAREQHLLSPSFPLNLSHSEPIDLRATYPSSYADGGSVGWTKARLQGDGTLEVSFPDIRWESLRTTEGWAALQHHNLLRTTLTVYPPSGAAQRQHLPPPRLIVTLLQGSYFTVRPLTDTDIGGVPEWHMGNIYAMGAAPPDAVELPTPPSLTAPTTYELLVSGDYEIRLFGDPRHGGSEVPKLSITLTVGIEGGSPLLPVIRASSHDIACDFVDGWAFGDAIGVGVRSLQGWWTVTSVSLSRGLTEDIELVLLKETRIAPAQTRIVPIKLRQSKSISSDRLDFTVMLQSDDSKSREEIRVSIPISQHVRWTSKDVTTTGLKASYFFGTSMPTAFLVKPPTEPNNGSLVPPILALHGAGLDIFDPQWSNFWLKAVPRQRHSWIILPSGRTSWGFDWHGPSAREALATVDALHNILSGQPEWEEWRIAPETKFLLMGHSNGGQGAWYLAARRPDRVIAVVPAAGYIKSQSYVSWAQSRSAHYVDPGLRAILDSSLTPDDNDLFLSNLVDTPVLAIHGGDDDNVPVWHTREAVSVLKTWNTQANVTFREDPGQGHWYDDIFLNDQVKSFVTQALEGNETALPSASRSFTLTVTSPADVGSLHGWCIRKLRIPGRLARLSVEIGTDAVRVRTTNVNALSLRIGSLPEDVRHVAIIVDGQTLELDEATWDLPDFILGLAQESGLWIPYASSDIPVAPPTGRIANLLTTSAPMVIVIPDRTPSRLLSAALRIVHALDLYHKLDAEIVDDEEVMRRLKEGLLGLGNMVILSSGKLSAFATTILDKRQTPFGVRGGSLELRGRLLNEPSMATLFLHPHPVDANSLVLFIYGADLSGLERGLRLFPIRTGVTVPDWIVIGSLADERGSGGVEGAGVWGNDWSWNEAMSAF</sequence>
<keyword evidence="1" id="KW-0732">Signal</keyword>
<protein>
    <recommendedName>
        <fullName evidence="2">Peptidase S9 prolyl oligopeptidase catalytic domain-containing protein</fullName>
    </recommendedName>
</protein>
<dbReference type="PANTHER" id="PTHR43037:SF4">
    <property type="entry name" value="PEPTIDASE S9 PROLYL OLIGOPEPTIDASE CATALYTIC DOMAIN-CONTAINING PROTEIN"/>
    <property type="match status" value="1"/>
</dbReference>
<organism evidence="3 4">
    <name type="scientific">Lentinus brumalis</name>
    <dbReference type="NCBI Taxonomy" id="2498619"/>
    <lineage>
        <taxon>Eukaryota</taxon>
        <taxon>Fungi</taxon>
        <taxon>Dikarya</taxon>
        <taxon>Basidiomycota</taxon>
        <taxon>Agaricomycotina</taxon>
        <taxon>Agaricomycetes</taxon>
        <taxon>Polyporales</taxon>
        <taxon>Polyporaceae</taxon>
        <taxon>Lentinus</taxon>
    </lineage>
</organism>
<name>A0A371CQV2_9APHY</name>
<dbReference type="InterPro" id="IPR050955">
    <property type="entry name" value="Plant_Biomass_Hydrol_Est"/>
</dbReference>
<gene>
    <name evidence="3" type="ORF">OH76DRAFT_1495592</name>
</gene>
<dbReference type="STRING" id="139420.A0A371CQV2"/>
<dbReference type="Gene3D" id="3.40.50.1820">
    <property type="entry name" value="alpha/beta hydrolase"/>
    <property type="match status" value="1"/>
</dbReference>
<dbReference type="PANTHER" id="PTHR43037">
    <property type="entry name" value="UNNAMED PRODUCT-RELATED"/>
    <property type="match status" value="1"/>
</dbReference>
<dbReference type="GO" id="GO:0006508">
    <property type="term" value="P:proteolysis"/>
    <property type="evidence" value="ECO:0007669"/>
    <property type="project" value="InterPro"/>
</dbReference>
<reference evidence="3 4" key="1">
    <citation type="journal article" date="2018" name="Biotechnol. Biofuels">
        <title>Integrative visual omics of the white-rot fungus Polyporus brumalis exposes the biotechnological potential of its oxidative enzymes for delignifying raw plant biomass.</title>
        <authorList>
            <person name="Miyauchi S."/>
            <person name="Rancon A."/>
            <person name="Drula E."/>
            <person name="Hage H."/>
            <person name="Chaduli D."/>
            <person name="Favel A."/>
            <person name="Grisel S."/>
            <person name="Henrissat B."/>
            <person name="Herpoel-Gimbert I."/>
            <person name="Ruiz-Duenas F.J."/>
            <person name="Chevret D."/>
            <person name="Hainaut M."/>
            <person name="Lin J."/>
            <person name="Wang M."/>
            <person name="Pangilinan J."/>
            <person name="Lipzen A."/>
            <person name="Lesage-Meessen L."/>
            <person name="Navarro D."/>
            <person name="Riley R."/>
            <person name="Grigoriev I.V."/>
            <person name="Zhou S."/>
            <person name="Raouche S."/>
            <person name="Rosso M.N."/>
        </authorList>
    </citation>
    <scope>NUCLEOTIDE SEQUENCE [LARGE SCALE GENOMIC DNA]</scope>
    <source>
        <strain evidence="3 4">BRFM 1820</strain>
    </source>
</reference>
<dbReference type="SUPFAM" id="SSF53474">
    <property type="entry name" value="alpha/beta-Hydrolases"/>
    <property type="match status" value="1"/>
</dbReference>
<keyword evidence="4" id="KW-1185">Reference proteome</keyword>
<evidence type="ECO:0000313" key="3">
    <source>
        <dbReference type="EMBL" id="RDX42664.1"/>
    </source>
</evidence>
<dbReference type="InterPro" id="IPR001375">
    <property type="entry name" value="Peptidase_S9_cat"/>
</dbReference>
<evidence type="ECO:0000313" key="4">
    <source>
        <dbReference type="Proteomes" id="UP000256964"/>
    </source>
</evidence>
<evidence type="ECO:0000256" key="1">
    <source>
        <dbReference type="ARBA" id="ARBA00022729"/>
    </source>
</evidence>